<keyword evidence="1" id="KW-0472">Membrane</keyword>
<dbReference type="RefSeq" id="WP_212921035.1">
    <property type="nucleotide sequence ID" value="NZ_BORP01000004.1"/>
</dbReference>
<evidence type="ECO:0000256" key="1">
    <source>
        <dbReference type="SAM" id="Phobius"/>
    </source>
</evidence>
<comment type="caution">
    <text evidence="2">The sequence shown here is derived from an EMBL/GenBank/DDBJ whole genome shotgun (WGS) entry which is preliminary data.</text>
</comment>
<keyword evidence="3" id="KW-1185">Reference proteome</keyword>
<reference evidence="2" key="1">
    <citation type="submission" date="2021-03" db="EMBL/GenBank/DDBJ databases">
        <title>Antimicrobial resistance genes in bacteria isolated from Japanese honey, and their potential for conferring macrolide and lincosamide resistance in the American foulbrood pathogen Paenibacillus larvae.</title>
        <authorList>
            <person name="Okamoto M."/>
            <person name="Kumagai M."/>
            <person name="Kanamori H."/>
            <person name="Takamatsu D."/>
        </authorList>
    </citation>
    <scope>NUCLEOTIDE SEQUENCE</scope>
    <source>
        <strain evidence="2">J43TS3</strain>
    </source>
</reference>
<accession>A0A920C653</accession>
<protein>
    <submittedName>
        <fullName evidence="2">Uncharacterized protein</fullName>
    </submittedName>
</protein>
<sequence length="159" mass="18339">MRKIWIIPLIILVVIVATVVVFDRGKTIHSIEKCKETKFPCIYAVVGKEKVKVINGTSTFDQEDGTTIMMGDVFPDDIDNMLDTLKVKKKDLVTLDFLNQKPNHITVFQLKDYERLDKVDIDLNTYTFTAPTTSGTFMYEIYGEYENAVVHHYLKIKVR</sequence>
<keyword evidence="1" id="KW-1133">Transmembrane helix</keyword>
<proteinExistence type="predicted"/>
<feature type="transmembrane region" description="Helical" evidence="1">
    <location>
        <begin position="6"/>
        <end position="23"/>
    </location>
</feature>
<organism evidence="2 3">
    <name type="scientific">Ornithinibacillus bavariensis</name>
    <dbReference type="NCBI Taxonomy" id="545502"/>
    <lineage>
        <taxon>Bacteria</taxon>
        <taxon>Bacillati</taxon>
        <taxon>Bacillota</taxon>
        <taxon>Bacilli</taxon>
        <taxon>Bacillales</taxon>
        <taxon>Bacillaceae</taxon>
        <taxon>Ornithinibacillus</taxon>
    </lineage>
</organism>
<evidence type="ECO:0000313" key="3">
    <source>
        <dbReference type="Proteomes" id="UP000676917"/>
    </source>
</evidence>
<dbReference type="AlphaFoldDB" id="A0A920C653"/>
<name>A0A920C653_9BACI</name>
<dbReference type="Proteomes" id="UP000676917">
    <property type="component" value="Unassembled WGS sequence"/>
</dbReference>
<gene>
    <name evidence="2" type="ORF">J43TS3_21620</name>
</gene>
<dbReference type="EMBL" id="BORP01000004">
    <property type="protein sequence ID" value="GIO27551.1"/>
    <property type="molecule type" value="Genomic_DNA"/>
</dbReference>
<keyword evidence="1" id="KW-0812">Transmembrane</keyword>
<evidence type="ECO:0000313" key="2">
    <source>
        <dbReference type="EMBL" id="GIO27551.1"/>
    </source>
</evidence>